<reference evidence="1" key="1">
    <citation type="submission" date="2021-02" db="EMBL/GenBank/DDBJ databases">
        <authorList>
            <person name="Nowell W R."/>
        </authorList>
    </citation>
    <scope>NUCLEOTIDE SEQUENCE</scope>
</reference>
<proteinExistence type="predicted"/>
<organism evidence="1 2">
    <name type="scientific">Rotaria magnacalcarata</name>
    <dbReference type="NCBI Taxonomy" id="392030"/>
    <lineage>
        <taxon>Eukaryota</taxon>
        <taxon>Metazoa</taxon>
        <taxon>Spiralia</taxon>
        <taxon>Gnathifera</taxon>
        <taxon>Rotifera</taxon>
        <taxon>Eurotatoria</taxon>
        <taxon>Bdelloidea</taxon>
        <taxon>Philodinida</taxon>
        <taxon>Philodinidae</taxon>
        <taxon>Rotaria</taxon>
    </lineage>
</organism>
<feature type="non-terminal residue" evidence="1">
    <location>
        <position position="1"/>
    </location>
</feature>
<gene>
    <name evidence="1" type="ORF">SMN809_LOCUS75003</name>
</gene>
<evidence type="ECO:0000313" key="1">
    <source>
        <dbReference type="EMBL" id="CAF5199143.1"/>
    </source>
</evidence>
<protein>
    <submittedName>
        <fullName evidence="1">Uncharacterized protein</fullName>
    </submittedName>
</protein>
<accession>A0A8S3IKN9</accession>
<comment type="caution">
    <text evidence="1">The sequence shown here is derived from an EMBL/GenBank/DDBJ whole genome shotgun (WGS) entry which is preliminary data.</text>
</comment>
<dbReference type="Proteomes" id="UP000676336">
    <property type="component" value="Unassembled WGS sequence"/>
</dbReference>
<sequence>MRTDVKFSTSSRSEKPHRYHNLLYIPFGSGYNTSSAISTSSTDLTPIEYIIYPIGIRQGQVRKLEDGYQRFIHIYQEIIIRLEKLETLLSDAE</sequence>
<dbReference type="AlphaFoldDB" id="A0A8S3IKN9"/>
<evidence type="ECO:0000313" key="2">
    <source>
        <dbReference type="Proteomes" id="UP000676336"/>
    </source>
</evidence>
<dbReference type="EMBL" id="CAJOBI010331449">
    <property type="protein sequence ID" value="CAF5199143.1"/>
    <property type="molecule type" value="Genomic_DNA"/>
</dbReference>
<name>A0A8S3IKN9_9BILA</name>